<comment type="caution">
    <text evidence="3">The sequence shown here is derived from an EMBL/GenBank/DDBJ whole genome shotgun (WGS) entry which is preliminary data.</text>
</comment>
<dbReference type="AlphaFoldDB" id="A0A2P5KEW7"/>
<protein>
    <submittedName>
        <fullName evidence="3">Uncharacterized protein</fullName>
    </submittedName>
</protein>
<feature type="signal peptide" evidence="2">
    <location>
        <begin position="1"/>
        <end position="30"/>
    </location>
</feature>
<feature type="region of interest" description="Disordered" evidence="1">
    <location>
        <begin position="121"/>
        <end position="150"/>
    </location>
</feature>
<keyword evidence="4" id="KW-1185">Reference proteome</keyword>
<evidence type="ECO:0000313" key="3">
    <source>
        <dbReference type="EMBL" id="PPB85238.1"/>
    </source>
</evidence>
<name>A0A2P5KEW7_9BURK</name>
<dbReference type="Proteomes" id="UP000243096">
    <property type="component" value="Unassembled WGS sequence"/>
</dbReference>
<evidence type="ECO:0000256" key="2">
    <source>
        <dbReference type="SAM" id="SignalP"/>
    </source>
</evidence>
<keyword evidence="2" id="KW-0732">Signal</keyword>
<reference evidence="3 4" key="1">
    <citation type="submission" date="2018-01" db="EMBL/GenBank/DDBJ databases">
        <title>Genomic Encyclopedia of Type Strains, Phase III (KMG-III): the genomes of soil and plant-associated and newly described type strains.</title>
        <authorList>
            <person name="Whitman W."/>
        </authorList>
    </citation>
    <scope>NUCLEOTIDE SEQUENCE [LARGE SCALE GENOMIC DNA]</scope>
    <source>
        <strain evidence="3 4">HKI456</strain>
    </source>
</reference>
<feature type="chain" id="PRO_5015166963" evidence="2">
    <location>
        <begin position="31"/>
        <end position="150"/>
    </location>
</feature>
<gene>
    <name evidence="3" type="ORF">B0O95_101332</name>
</gene>
<evidence type="ECO:0000256" key="1">
    <source>
        <dbReference type="SAM" id="MobiDB-lite"/>
    </source>
</evidence>
<dbReference type="EMBL" id="PRDW01000001">
    <property type="protein sequence ID" value="PPB85238.1"/>
    <property type="molecule type" value="Genomic_DNA"/>
</dbReference>
<organism evidence="3 4">
    <name type="scientific">Mycetohabitans endofungorum</name>
    <dbReference type="NCBI Taxonomy" id="417203"/>
    <lineage>
        <taxon>Bacteria</taxon>
        <taxon>Pseudomonadati</taxon>
        <taxon>Pseudomonadota</taxon>
        <taxon>Betaproteobacteria</taxon>
        <taxon>Burkholderiales</taxon>
        <taxon>Burkholderiaceae</taxon>
        <taxon>Mycetohabitans</taxon>
    </lineage>
</organism>
<sequence>MKPFHTALGATPRGATRFATMLVAATLALAATMVTAASAPQPDAAATPATAASQDVNEAVGLPNLKAINRPAGVAHSTVEFNAPRIPSFYEKSPNGTSITEYRDRSKPVEIQVHSNFGTRYQMSASPDVSPQVHESGKPSTRLPSLQLKY</sequence>
<accession>A0A2P5KEW7</accession>
<evidence type="ECO:0000313" key="4">
    <source>
        <dbReference type="Proteomes" id="UP000243096"/>
    </source>
</evidence>
<proteinExistence type="predicted"/>